<evidence type="ECO:0008006" key="4">
    <source>
        <dbReference type="Google" id="ProtNLM"/>
    </source>
</evidence>
<organism evidence="2 3">
    <name type="scientific">Nocardioides agri</name>
    <dbReference type="NCBI Taxonomy" id="2682843"/>
    <lineage>
        <taxon>Bacteria</taxon>
        <taxon>Bacillati</taxon>
        <taxon>Actinomycetota</taxon>
        <taxon>Actinomycetes</taxon>
        <taxon>Propionibacteriales</taxon>
        <taxon>Nocardioidaceae</taxon>
        <taxon>Nocardioides</taxon>
    </lineage>
</organism>
<dbReference type="Proteomes" id="UP000473525">
    <property type="component" value="Unassembled WGS sequence"/>
</dbReference>
<dbReference type="AlphaFoldDB" id="A0A6L6XRJ1"/>
<evidence type="ECO:0000313" key="3">
    <source>
        <dbReference type="Proteomes" id="UP000473525"/>
    </source>
</evidence>
<keyword evidence="1" id="KW-0812">Transmembrane</keyword>
<gene>
    <name evidence="2" type="ORF">GON03_09170</name>
</gene>
<dbReference type="EMBL" id="WSEK01000004">
    <property type="protein sequence ID" value="MVQ49353.1"/>
    <property type="molecule type" value="Genomic_DNA"/>
</dbReference>
<sequence>MSTVRPLTGRRGTVNRPAARDEGSALLITMMVMAVLTVLGTTVLTVTVNNVSASRRALDSASALDAADAGVTQALSYLRSTGAASLACSPTCASNPWGNKANPRKINVPGSSRQRYEVWIEPVPATNPTFYRVHSQGIAGTGSRAVQVDATLIAGANRVPLGVFARTIEGGGSASVTRESVFSTGCVYNRSKIEMGTSIDAAYNIRAAVHSARIITDSNGNTSTCPANDHKAIHRTGPCDSAYPYDQDTNGGATSAPCDGATAYPPYYAAKDLDGNGTNDVNGSYIRDAAALMKLFNITDQPFTPTQLDDLRNVARSQGNYWTSSTGFASPNPTTAPNAVMFFDLLGSDPGGTVDLNDVTGWGRAKNLGATDAACPKRSLLIIIDGGNAKMNSNQQLSASLVLTSQAPYGVVTHANGTADFIGTIFADHVNLVGNFDTSLDKCFLANLSPGLYSIQVQNYREVDR</sequence>
<name>A0A6L6XRJ1_9ACTN</name>
<protein>
    <recommendedName>
        <fullName evidence="4">Type 4 fimbrial biogenesis protein PilX N-terminal domain-containing protein</fullName>
    </recommendedName>
</protein>
<accession>A0A6L6XRJ1</accession>
<comment type="caution">
    <text evidence="2">The sequence shown here is derived from an EMBL/GenBank/DDBJ whole genome shotgun (WGS) entry which is preliminary data.</text>
</comment>
<proteinExistence type="predicted"/>
<keyword evidence="1" id="KW-0472">Membrane</keyword>
<evidence type="ECO:0000256" key="1">
    <source>
        <dbReference type="SAM" id="Phobius"/>
    </source>
</evidence>
<keyword evidence="1" id="KW-1133">Transmembrane helix</keyword>
<keyword evidence="3" id="KW-1185">Reference proteome</keyword>
<reference evidence="2 3" key="1">
    <citation type="submission" date="2019-12" db="EMBL/GenBank/DDBJ databases">
        <authorList>
            <person name="Huq M.A."/>
        </authorList>
    </citation>
    <scope>NUCLEOTIDE SEQUENCE [LARGE SCALE GENOMIC DNA]</scope>
    <source>
        <strain evidence="2 3">MAH-18</strain>
    </source>
</reference>
<feature type="transmembrane region" description="Helical" evidence="1">
    <location>
        <begin position="25"/>
        <end position="46"/>
    </location>
</feature>
<dbReference type="RefSeq" id="WP_157341953.1">
    <property type="nucleotide sequence ID" value="NZ_WSEK01000004.1"/>
</dbReference>
<evidence type="ECO:0000313" key="2">
    <source>
        <dbReference type="EMBL" id="MVQ49353.1"/>
    </source>
</evidence>